<dbReference type="Gene3D" id="1.10.3470.10">
    <property type="entry name" value="ABC transporter involved in vitamin B12 uptake, BtuC"/>
    <property type="match status" value="1"/>
</dbReference>
<evidence type="ECO:0000313" key="10">
    <source>
        <dbReference type="Proteomes" id="UP000315677"/>
    </source>
</evidence>
<evidence type="ECO:0000256" key="7">
    <source>
        <dbReference type="ARBA" id="ARBA00023136"/>
    </source>
</evidence>
<dbReference type="Proteomes" id="UP000315677">
    <property type="component" value="Unassembled WGS sequence"/>
</dbReference>
<dbReference type="FunFam" id="1.10.3470.10:FF:000001">
    <property type="entry name" value="Vitamin B12 ABC transporter permease BtuC"/>
    <property type="match status" value="1"/>
</dbReference>
<comment type="similarity">
    <text evidence="2">Belongs to the binding-protein-dependent transport system permease family. FecCD subfamily.</text>
</comment>
<evidence type="ECO:0000256" key="5">
    <source>
        <dbReference type="ARBA" id="ARBA00022692"/>
    </source>
</evidence>
<dbReference type="PANTHER" id="PTHR30472:SF24">
    <property type="entry name" value="FERRIC ENTEROBACTIN TRANSPORT SYSTEM PERMEASE PROTEIN FEPG"/>
    <property type="match status" value="1"/>
</dbReference>
<dbReference type="CDD" id="cd06550">
    <property type="entry name" value="TM_ABC_iron-siderophores_like"/>
    <property type="match status" value="1"/>
</dbReference>
<accession>A0A543DX37</accession>
<dbReference type="GO" id="GO:0033214">
    <property type="term" value="P:siderophore-iron import into cell"/>
    <property type="evidence" value="ECO:0007669"/>
    <property type="project" value="TreeGrafter"/>
</dbReference>
<evidence type="ECO:0000256" key="6">
    <source>
        <dbReference type="ARBA" id="ARBA00022989"/>
    </source>
</evidence>
<organism evidence="9 10">
    <name type="scientific">Pseudonocardia kunmingensis</name>
    <dbReference type="NCBI Taxonomy" id="630975"/>
    <lineage>
        <taxon>Bacteria</taxon>
        <taxon>Bacillati</taxon>
        <taxon>Actinomycetota</taxon>
        <taxon>Actinomycetes</taxon>
        <taxon>Pseudonocardiales</taxon>
        <taxon>Pseudonocardiaceae</taxon>
        <taxon>Pseudonocardia</taxon>
    </lineage>
</organism>
<protein>
    <submittedName>
        <fullName evidence="9">Iron complex transport system permease protein</fullName>
    </submittedName>
</protein>
<keyword evidence="5 8" id="KW-0812">Transmembrane</keyword>
<feature type="transmembrane region" description="Helical" evidence="8">
    <location>
        <begin position="335"/>
        <end position="354"/>
    </location>
</feature>
<proteinExistence type="inferred from homology"/>
<dbReference type="RefSeq" id="WP_142047934.1">
    <property type="nucleotide sequence ID" value="NZ_VFPA01000001.1"/>
</dbReference>
<comment type="caution">
    <text evidence="9">The sequence shown here is derived from an EMBL/GenBank/DDBJ whole genome shotgun (WGS) entry which is preliminary data.</text>
</comment>
<feature type="transmembrane region" description="Helical" evidence="8">
    <location>
        <begin position="142"/>
        <end position="166"/>
    </location>
</feature>
<dbReference type="GO" id="GO:0022857">
    <property type="term" value="F:transmembrane transporter activity"/>
    <property type="evidence" value="ECO:0007669"/>
    <property type="project" value="InterPro"/>
</dbReference>
<keyword evidence="6 8" id="KW-1133">Transmembrane helix</keyword>
<keyword evidence="4" id="KW-1003">Cell membrane</keyword>
<feature type="transmembrane region" description="Helical" evidence="8">
    <location>
        <begin position="178"/>
        <end position="202"/>
    </location>
</feature>
<feature type="transmembrane region" description="Helical" evidence="8">
    <location>
        <begin position="30"/>
        <end position="49"/>
    </location>
</feature>
<keyword evidence="7 8" id="KW-0472">Membrane</keyword>
<keyword evidence="3" id="KW-0813">Transport</keyword>
<dbReference type="EMBL" id="VFPA01000001">
    <property type="protein sequence ID" value="TQM13902.1"/>
    <property type="molecule type" value="Genomic_DNA"/>
</dbReference>
<evidence type="ECO:0000256" key="4">
    <source>
        <dbReference type="ARBA" id="ARBA00022475"/>
    </source>
</evidence>
<feature type="transmembrane region" description="Helical" evidence="8">
    <location>
        <begin position="267"/>
        <end position="288"/>
    </location>
</feature>
<evidence type="ECO:0000256" key="1">
    <source>
        <dbReference type="ARBA" id="ARBA00004651"/>
    </source>
</evidence>
<keyword evidence="10" id="KW-1185">Reference proteome</keyword>
<feature type="transmembrane region" description="Helical" evidence="8">
    <location>
        <begin position="222"/>
        <end position="247"/>
    </location>
</feature>
<feature type="transmembrane region" description="Helical" evidence="8">
    <location>
        <begin position="118"/>
        <end position="136"/>
    </location>
</feature>
<dbReference type="AlphaFoldDB" id="A0A543DX37"/>
<dbReference type="Pfam" id="PF01032">
    <property type="entry name" value="FecCD"/>
    <property type="match status" value="1"/>
</dbReference>
<feature type="transmembrane region" description="Helical" evidence="8">
    <location>
        <begin position="308"/>
        <end position="326"/>
    </location>
</feature>
<gene>
    <name evidence="9" type="ORF">FB558_0657</name>
</gene>
<evidence type="ECO:0000256" key="3">
    <source>
        <dbReference type="ARBA" id="ARBA00022448"/>
    </source>
</evidence>
<feature type="transmembrane region" description="Helical" evidence="8">
    <location>
        <begin position="86"/>
        <end position="106"/>
    </location>
</feature>
<evidence type="ECO:0000313" key="9">
    <source>
        <dbReference type="EMBL" id="TQM13902.1"/>
    </source>
</evidence>
<dbReference type="GO" id="GO:0005886">
    <property type="term" value="C:plasma membrane"/>
    <property type="evidence" value="ECO:0007669"/>
    <property type="project" value="UniProtKB-SubCell"/>
</dbReference>
<reference evidence="9 10" key="1">
    <citation type="submission" date="2019-06" db="EMBL/GenBank/DDBJ databases">
        <title>Sequencing the genomes of 1000 actinobacteria strains.</title>
        <authorList>
            <person name="Klenk H.-P."/>
        </authorList>
    </citation>
    <scope>NUCLEOTIDE SEQUENCE [LARGE SCALE GENOMIC DNA]</scope>
    <source>
        <strain evidence="9 10">DSM 45301</strain>
    </source>
</reference>
<evidence type="ECO:0000256" key="8">
    <source>
        <dbReference type="SAM" id="Phobius"/>
    </source>
</evidence>
<dbReference type="PANTHER" id="PTHR30472">
    <property type="entry name" value="FERRIC ENTEROBACTIN TRANSPORT SYSTEM PERMEASE PROTEIN"/>
    <property type="match status" value="1"/>
</dbReference>
<evidence type="ECO:0000256" key="2">
    <source>
        <dbReference type="ARBA" id="ARBA00007935"/>
    </source>
</evidence>
<dbReference type="SUPFAM" id="SSF81345">
    <property type="entry name" value="ABC transporter involved in vitamin B12 uptake, BtuC"/>
    <property type="match status" value="1"/>
</dbReference>
<name>A0A543DX37_9PSEU</name>
<dbReference type="InterPro" id="IPR037294">
    <property type="entry name" value="ABC_BtuC-like"/>
</dbReference>
<dbReference type="InterPro" id="IPR000522">
    <property type="entry name" value="ABC_transptr_permease_BtuC"/>
</dbReference>
<dbReference type="OrthoDB" id="4455417at2"/>
<comment type="subcellular location">
    <subcellularLocation>
        <location evidence="1">Cell membrane</location>
        <topology evidence="1">Multi-pass membrane protein</topology>
    </subcellularLocation>
</comment>
<sequence>MAVLDRAPARVAGRPALRMRRASVVWRPRYVLVLSLGLAALVLGMAVNIGRGEYPISIPEVLAVLFGGGDSGQQFIILELRLPRSLTGALVGGALAVAGAITQSIARNPLASPDMIGLTAGASAAAVFVIVIGGGFGVLGGFLAAAGLPVAALIGGLITASIIYGLAWRKGVHGFRLVLVGIGLQAMLLAIVHWLLVVAEVFEAARAYVWLNGSLNARGWEHVVPVAIALAVLLPAAFLLAHVLGALQYGDDTARGLGVPVDRARSLLLIVAVGLASVATASAGPIAFVALVSPQIAQRLVGGARPPIAMSLVVGAALTVIADVVARTAFGGTELPVGIVTAVLGAPYLLYLLARYGREARA</sequence>